<dbReference type="InterPro" id="IPR050706">
    <property type="entry name" value="Cyclic-di-GMP_PDE-like"/>
</dbReference>
<organism evidence="3 4">
    <name type="scientific">Variimorphobacter saccharofermentans</name>
    <dbReference type="NCBI Taxonomy" id="2755051"/>
    <lineage>
        <taxon>Bacteria</taxon>
        <taxon>Bacillati</taxon>
        <taxon>Bacillota</taxon>
        <taxon>Clostridia</taxon>
        <taxon>Lachnospirales</taxon>
        <taxon>Lachnospiraceae</taxon>
        <taxon>Variimorphobacter</taxon>
    </lineage>
</organism>
<dbReference type="Pfam" id="PF01590">
    <property type="entry name" value="GAF"/>
    <property type="match status" value="1"/>
</dbReference>
<dbReference type="PROSITE" id="PS50883">
    <property type="entry name" value="EAL"/>
    <property type="match status" value="1"/>
</dbReference>
<dbReference type="GO" id="GO:0071111">
    <property type="term" value="F:cyclic-guanylate-specific phosphodiesterase activity"/>
    <property type="evidence" value="ECO:0007669"/>
    <property type="project" value="InterPro"/>
</dbReference>
<feature type="domain" description="GGDEF" evidence="2">
    <location>
        <begin position="792"/>
        <end position="924"/>
    </location>
</feature>
<dbReference type="Gene3D" id="3.30.450.20">
    <property type="entry name" value="PAS domain"/>
    <property type="match status" value="2"/>
</dbReference>
<dbReference type="AlphaFoldDB" id="A0A839K047"/>
<dbReference type="InterPro" id="IPR029016">
    <property type="entry name" value="GAF-like_dom_sf"/>
</dbReference>
<dbReference type="Gene3D" id="3.30.450.40">
    <property type="match status" value="1"/>
</dbReference>
<feature type="domain" description="EAL" evidence="1">
    <location>
        <begin position="933"/>
        <end position="1187"/>
    </location>
</feature>
<accession>A0A839K047</accession>
<dbReference type="Gene3D" id="3.30.70.270">
    <property type="match status" value="2"/>
</dbReference>
<comment type="caution">
    <text evidence="3">The sequence shown here is derived from an EMBL/GenBank/DDBJ whole genome shotgun (WGS) entry which is preliminary data.</text>
</comment>
<name>A0A839K047_9FIRM</name>
<dbReference type="InterPro" id="IPR000160">
    <property type="entry name" value="GGDEF_dom"/>
</dbReference>
<dbReference type="InterPro" id="IPR035965">
    <property type="entry name" value="PAS-like_dom_sf"/>
</dbReference>
<keyword evidence="4" id="KW-1185">Reference proteome</keyword>
<protein>
    <submittedName>
        <fullName evidence="3">EAL domain-containing protein</fullName>
    </submittedName>
</protein>
<dbReference type="CDD" id="cd01949">
    <property type="entry name" value="GGDEF"/>
    <property type="match status" value="2"/>
</dbReference>
<sequence>MQKNNAIIKDSSLHTLLIDDAFIQFLKSGQIAAIYLDNDGTIQYVTPILSSIMGLSMENYGLLITDVIQSEQFTQLKHMILNYIHHVNENRDADMTQLQALNQYQSEIEITGLNKISYQLVIRYNITNDNKVNGIIILLYDISQRKAIENNLKLEKEKYRIFAELTECALWEYNIKTKEFKHFRKLKGRYANHNLTIPDFRNTMIQKGWLYPEDIQEFEAFCDSMDRGEEFIQYDLRSLGDNDEYIWIRYQGTALRDEHGNTSVILGRTLNIDNEYREHEKIVQRLLRDGLTGLYNRATTKEKVDQCLERSNLDEKQSIHNFMIIDIDNFQQINELLGHVEGDEIIEMFSKELEKLFHSTDIIGRIGGDKFLVLQKDIKKQNQIKQTLAAICEMARNQLHDFQKNKLITVSIGCASYPADGNDYETLYRKADIALYIAKSRGKDQFVLYQQDMECQYLDTEFEPFLWNSSGIDTSNVDKRIMNIALDILNDTSNLHYSINHVLHEVGKFFNLSRITVYETEIGNKEARVHFEWRNLGIPSAEYDLLEKNRPMIKNYKDIFMSNNILYINDVATEKLPFSLELLFARLGTKAVVQCAIYDGDTFIGTVNFEDCISARCWSKYELDTLYTLTRFLSTYILQLRSKLDLDNELFFSQATLSNQKLCNYAVKEGTYELVYFSEYTKKQFPNVKLGAMCYNVIYGRETPCDPCPLSGLNTYANTYSIETYHNKDNAWYSTTATREVLPDGSSIDLICSVDVTGFIDRVHSTDAMTGVLTLSKFEAEAMKLISGSSKNKYCIIYCDFDKFKNINDSWGYSIGNEVLIHFAKLIDRSIKGTELTCRISDDKFLIMLSYKNKSETIERIKVFYNQLEEYFSEAFPRIKIVITGGIYFLKQEDKVLSIAIDRANLARKTVKGTHKSDFAIYDNFLHTQVSKEKMIENRMNEALKNNEFIVYLQPKIDLSSRKIVGAEALVRWRFPSGQILSPNDFIPIFEKNGFVTDLDFYVYEKTLSTLQKWLLQGNPEIIISINVSGIHLNEANFLDRFLGLLEKYNIPPRLIELEITESIFFKELDRLVLIINSFRQKGFLISIDDFGSGYSSLNMLKTLPIDILKLDREFFMWNEMGVQDKIVISGIISLAKGLGLKVVSEGVETEEQVEFLLESSCDMAQGYLFYKPMPVEEFEKLLDIKSI</sequence>
<dbReference type="Proteomes" id="UP000574276">
    <property type="component" value="Unassembled WGS sequence"/>
</dbReference>
<dbReference type="Pfam" id="PF00563">
    <property type="entry name" value="EAL"/>
    <property type="match status" value="1"/>
</dbReference>
<evidence type="ECO:0000313" key="4">
    <source>
        <dbReference type="Proteomes" id="UP000574276"/>
    </source>
</evidence>
<dbReference type="InterPro" id="IPR001633">
    <property type="entry name" value="EAL_dom"/>
</dbReference>
<dbReference type="SUPFAM" id="SSF141868">
    <property type="entry name" value="EAL domain-like"/>
    <property type="match status" value="1"/>
</dbReference>
<dbReference type="SMART" id="SM00052">
    <property type="entry name" value="EAL"/>
    <property type="match status" value="1"/>
</dbReference>
<dbReference type="PANTHER" id="PTHR33121">
    <property type="entry name" value="CYCLIC DI-GMP PHOSPHODIESTERASE PDEF"/>
    <property type="match status" value="1"/>
</dbReference>
<feature type="domain" description="GGDEF" evidence="2">
    <location>
        <begin position="318"/>
        <end position="451"/>
    </location>
</feature>
<evidence type="ECO:0000313" key="3">
    <source>
        <dbReference type="EMBL" id="MBB2183044.1"/>
    </source>
</evidence>
<dbReference type="SMART" id="SM00267">
    <property type="entry name" value="GGDEF"/>
    <property type="match status" value="2"/>
</dbReference>
<dbReference type="SUPFAM" id="SSF55785">
    <property type="entry name" value="PYP-like sensor domain (PAS domain)"/>
    <property type="match status" value="1"/>
</dbReference>
<dbReference type="SUPFAM" id="SSF55073">
    <property type="entry name" value="Nucleotide cyclase"/>
    <property type="match status" value="2"/>
</dbReference>
<dbReference type="CDD" id="cd01948">
    <property type="entry name" value="EAL"/>
    <property type="match status" value="1"/>
</dbReference>
<reference evidence="3 4" key="1">
    <citation type="submission" date="2020-07" db="EMBL/GenBank/DDBJ databases">
        <title>Characterization and genome sequencing of isolate MD1, a novel member within the family Lachnospiraceae.</title>
        <authorList>
            <person name="Rettenmaier R."/>
            <person name="Di Bello L."/>
            <person name="Zinser C."/>
            <person name="Scheitz K."/>
            <person name="Liebl W."/>
            <person name="Zverlov V."/>
        </authorList>
    </citation>
    <scope>NUCLEOTIDE SEQUENCE [LARGE SCALE GENOMIC DNA]</scope>
    <source>
        <strain evidence="3 4">MD1</strain>
    </source>
</reference>
<dbReference type="InterPro" id="IPR043128">
    <property type="entry name" value="Rev_trsase/Diguanyl_cyclase"/>
</dbReference>
<dbReference type="InterPro" id="IPR035919">
    <property type="entry name" value="EAL_sf"/>
</dbReference>
<gene>
    <name evidence="3" type="ORF">H0486_09150</name>
</gene>
<evidence type="ECO:0000259" key="1">
    <source>
        <dbReference type="PROSITE" id="PS50883"/>
    </source>
</evidence>
<dbReference type="NCBIfam" id="TIGR00254">
    <property type="entry name" value="GGDEF"/>
    <property type="match status" value="2"/>
</dbReference>
<proteinExistence type="predicted"/>
<dbReference type="RefSeq" id="WP_228352728.1">
    <property type="nucleotide sequence ID" value="NZ_JACEGA010000001.1"/>
</dbReference>
<dbReference type="EMBL" id="JACEGA010000001">
    <property type="protein sequence ID" value="MBB2183044.1"/>
    <property type="molecule type" value="Genomic_DNA"/>
</dbReference>
<dbReference type="InterPro" id="IPR003018">
    <property type="entry name" value="GAF"/>
</dbReference>
<dbReference type="InterPro" id="IPR029787">
    <property type="entry name" value="Nucleotide_cyclase"/>
</dbReference>
<dbReference type="SUPFAM" id="SSF55781">
    <property type="entry name" value="GAF domain-like"/>
    <property type="match status" value="1"/>
</dbReference>
<dbReference type="PANTHER" id="PTHR33121:SF70">
    <property type="entry name" value="SIGNALING PROTEIN YKOW"/>
    <property type="match status" value="1"/>
</dbReference>
<dbReference type="Pfam" id="PF00990">
    <property type="entry name" value="GGDEF"/>
    <property type="match status" value="2"/>
</dbReference>
<dbReference type="PROSITE" id="PS50887">
    <property type="entry name" value="GGDEF"/>
    <property type="match status" value="2"/>
</dbReference>
<dbReference type="Gene3D" id="3.20.20.450">
    <property type="entry name" value="EAL domain"/>
    <property type="match status" value="1"/>
</dbReference>
<evidence type="ECO:0000259" key="2">
    <source>
        <dbReference type="PROSITE" id="PS50887"/>
    </source>
</evidence>